<protein>
    <submittedName>
        <fullName evidence="1">Uncharacterized protein</fullName>
    </submittedName>
</protein>
<organism evidence="1">
    <name type="scientific">marine sediment metagenome</name>
    <dbReference type="NCBI Taxonomy" id="412755"/>
    <lineage>
        <taxon>unclassified sequences</taxon>
        <taxon>metagenomes</taxon>
        <taxon>ecological metagenomes</taxon>
    </lineage>
</organism>
<feature type="non-terminal residue" evidence="1">
    <location>
        <position position="1"/>
    </location>
</feature>
<proteinExistence type="predicted"/>
<dbReference type="AlphaFoldDB" id="X1NAN8"/>
<gene>
    <name evidence="1" type="ORF">S06H3_35981</name>
</gene>
<accession>X1NAN8</accession>
<evidence type="ECO:0000313" key="1">
    <source>
        <dbReference type="EMBL" id="GAI27256.1"/>
    </source>
</evidence>
<reference evidence="1" key="1">
    <citation type="journal article" date="2014" name="Front. Microbiol.">
        <title>High frequency of phylogenetically diverse reductive dehalogenase-homologous genes in deep subseafloor sedimentary metagenomes.</title>
        <authorList>
            <person name="Kawai M."/>
            <person name="Futagami T."/>
            <person name="Toyoda A."/>
            <person name="Takaki Y."/>
            <person name="Nishi S."/>
            <person name="Hori S."/>
            <person name="Arai W."/>
            <person name="Tsubouchi T."/>
            <person name="Morono Y."/>
            <person name="Uchiyama I."/>
            <person name="Ito T."/>
            <person name="Fujiyama A."/>
            <person name="Inagaki F."/>
            <person name="Takami H."/>
        </authorList>
    </citation>
    <scope>NUCLEOTIDE SEQUENCE</scope>
    <source>
        <strain evidence="1">Expedition CK06-06</strain>
    </source>
</reference>
<comment type="caution">
    <text evidence="1">The sequence shown here is derived from an EMBL/GenBank/DDBJ whole genome shotgun (WGS) entry which is preliminary data.</text>
</comment>
<dbReference type="EMBL" id="BARV01021754">
    <property type="protein sequence ID" value="GAI27256.1"/>
    <property type="molecule type" value="Genomic_DNA"/>
</dbReference>
<sequence>SKEAKAQDWVNAFSLIFSILGIYRGIGIQMYDLQTHAYGLLSADGQWEKNAYLVRNSFCAINQLPTDVFYLKNRMIGFRNVTKEVLQFDDLKIEIKPISAPKYARGIVIKTGGSIVICGIGFEVTIDSRLCESTKIKKIERGCWINNKYIFLGSPKPGSFEIRNDIVKIKMDEDDFSPPDIFNPAKNQYYIKISLN</sequence>
<name>X1NAN8_9ZZZZ</name>